<gene>
    <name evidence="1" type="ORF">FNJ47_10355</name>
</gene>
<evidence type="ECO:0000313" key="1">
    <source>
        <dbReference type="EMBL" id="NEU96223.1"/>
    </source>
</evidence>
<proteinExistence type="predicted"/>
<dbReference type="Proteomes" id="UP000468531">
    <property type="component" value="Unassembled WGS sequence"/>
</dbReference>
<protein>
    <submittedName>
        <fullName evidence="1">Uncharacterized protein</fullName>
    </submittedName>
</protein>
<keyword evidence="2" id="KW-1185">Reference proteome</keyword>
<dbReference type="AlphaFoldDB" id="A0A6P1BD67"/>
<name>A0A6P1BD67_9BRAD</name>
<reference evidence="1 2" key="1">
    <citation type="journal article" date="2020" name="Arch. Microbiol.">
        <title>Bradyrhizobium uaiense sp. nov., a new highly efficient cowpea symbiont.</title>
        <authorList>
            <person name="Cabral Michel D."/>
            <person name="Azarias Guimaraes A."/>
            <person name="Martins da Costa E."/>
            <person name="Soares de Carvalho T."/>
            <person name="Balsanelli E."/>
            <person name="Willems A."/>
            <person name="Maltempi de Souza E."/>
            <person name="de Souza Moreira F.M."/>
        </authorList>
    </citation>
    <scope>NUCLEOTIDE SEQUENCE [LARGE SCALE GENOMIC DNA]</scope>
    <source>
        <strain evidence="1 2">UFLA 03-164</strain>
    </source>
</reference>
<comment type="caution">
    <text evidence="1">The sequence shown here is derived from an EMBL/GenBank/DDBJ whole genome shotgun (WGS) entry which is preliminary data.</text>
</comment>
<evidence type="ECO:0000313" key="2">
    <source>
        <dbReference type="Proteomes" id="UP000468531"/>
    </source>
</evidence>
<dbReference type="EMBL" id="VKHP01000029">
    <property type="protein sequence ID" value="NEU96223.1"/>
    <property type="molecule type" value="Genomic_DNA"/>
</dbReference>
<organism evidence="1 2">
    <name type="scientific">Bradyrhizobium uaiense</name>
    <dbReference type="NCBI Taxonomy" id="2594946"/>
    <lineage>
        <taxon>Bacteria</taxon>
        <taxon>Pseudomonadati</taxon>
        <taxon>Pseudomonadota</taxon>
        <taxon>Alphaproteobacteria</taxon>
        <taxon>Hyphomicrobiales</taxon>
        <taxon>Nitrobacteraceae</taxon>
        <taxon>Bradyrhizobium</taxon>
    </lineage>
</organism>
<accession>A0A6P1BD67</accession>
<sequence length="67" mass="7213">HSRRLWPQRALAKAWVAQAESGEAGAADAARAALVLLARQYLRHPVAGGIFAQASSKYSPRVRVCLS</sequence>
<feature type="non-terminal residue" evidence="1">
    <location>
        <position position="1"/>
    </location>
</feature>